<feature type="transmembrane region" description="Helical" evidence="5">
    <location>
        <begin position="63"/>
        <end position="83"/>
    </location>
</feature>
<dbReference type="InterPro" id="IPR014710">
    <property type="entry name" value="RmlC-like_jellyroll"/>
</dbReference>
<dbReference type="SUPFAM" id="SSF52540">
    <property type="entry name" value="P-loop containing nucleoside triphosphate hydrolases"/>
    <property type="match status" value="2"/>
</dbReference>
<dbReference type="InterPro" id="IPR018490">
    <property type="entry name" value="cNMP-bd_dom_sf"/>
</dbReference>
<evidence type="ECO:0000259" key="6">
    <source>
        <dbReference type="PROSITE" id="PS50042"/>
    </source>
</evidence>
<organism evidence="9 10">
    <name type="scientific">Tateyamaria armeniaca</name>
    <dbReference type="NCBI Taxonomy" id="2518930"/>
    <lineage>
        <taxon>Bacteria</taxon>
        <taxon>Pseudomonadati</taxon>
        <taxon>Pseudomonadota</taxon>
        <taxon>Alphaproteobacteria</taxon>
        <taxon>Rhodobacterales</taxon>
        <taxon>Roseobacteraceae</taxon>
        <taxon>Tateyamaria</taxon>
    </lineage>
</organism>
<evidence type="ECO:0000313" key="9">
    <source>
        <dbReference type="EMBL" id="MFL4469573.1"/>
    </source>
</evidence>
<dbReference type="CDD" id="cd00038">
    <property type="entry name" value="CAP_ED"/>
    <property type="match status" value="1"/>
</dbReference>
<dbReference type="Gene3D" id="1.20.1560.10">
    <property type="entry name" value="ABC transporter type 1, transmembrane domain"/>
    <property type="match status" value="1"/>
</dbReference>
<dbReference type="Gene3D" id="2.60.120.10">
    <property type="entry name" value="Jelly Rolls"/>
    <property type="match status" value="1"/>
</dbReference>
<keyword evidence="2 5" id="KW-0812">Transmembrane</keyword>
<accession>A0ABW8UR20</accession>
<dbReference type="PANTHER" id="PTHR43394">
    <property type="entry name" value="ATP-DEPENDENT PERMEASE MDL1, MITOCHONDRIAL"/>
    <property type="match status" value="1"/>
</dbReference>
<gene>
    <name evidence="9" type="ORF">ACERZ8_06715</name>
</gene>
<comment type="caution">
    <text evidence="9">The sequence shown here is derived from an EMBL/GenBank/DDBJ whole genome shotgun (WGS) entry which is preliminary data.</text>
</comment>
<dbReference type="InterPro" id="IPR003439">
    <property type="entry name" value="ABC_transporter-like_ATP-bd"/>
</dbReference>
<dbReference type="PANTHER" id="PTHR43394:SF1">
    <property type="entry name" value="ATP-BINDING CASSETTE SUB-FAMILY B MEMBER 10, MITOCHONDRIAL"/>
    <property type="match status" value="1"/>
</dbReference>
<feature type="transmembrane region" description="Helical" evidence="5">
    <location>
        <begin position="156"/>
        <end position="183"/>
    </location>
</feature>
<name>A0ABW8UR20_9RHOB</name>
<keyword evidence="3 5" id="KW-1133">Transmembrane helix</keyword>
<dbReference type="CDD" id="cd07346">
    <property type="entry name" value="ABC_6TM_exporters"/>
    <property type="match status" value="1"/>
</dbReference>
<proteinExistence type="predicted"/>
<dbReference type="PROSITE" id="PS50929">
    <property type="entry name" value="ABC_TM1F"/>
    <property type="match status" value="1"/>
</dbReference>
<dbReference type="InterPro" id="IPR036640">
    <property type="entry name" value="ABC1_TM_sf"/>
</dbReference>
<evidence type="ECO:0000256" key="4">
    <source>
        <dbReference type="ARBA" id="ARBA00023136"/>
    </source>
</evidence>
<dbReference type="SUPFAM" id="SSF51206">
    <property type="entry name" value="cAMP-binding domain-like"/>
    <property type="match status" value="1"/>
</dbReference>
<keyword evidence="4 5" id="KW-0472">Membrane</keyword>
<keyword evidence="10" id="KW-1185">Reference proteome</keyword>
<dbReference type="SMART" id="SM00100">
    <property type="entry name" value="cNMP"/>
    <property type="match status" value="1"/>
</dbReference>
<sequence>MDSSLFAFIWKHSKRDQLLLLALTVVTFPFLYATLELPKRIINDAIGASSNVIDLWGIELTQIQFLLALCFGYLGAVVAHGLLKMRLNTMKGVTAERLLRRFRYSLIARMLRFPRSYFRSTSQGELVSMVTSEAEPMGGLMGDMVAQPVFQAGQMLIILVFLFIQSFWFGLAGIALIPLQAWLIPMLQRRINLLNKERIKEMRAFSSEIGESAAGISDLRTNGGLRYRLAQFTDRLGRLFGIRFQIYQKKFFMKFLNNFITQLTPFFFYAVGGYLAIQGEITVGALVAALAAYKDLSSPWKELLMYYNQTQDMAVRWEVVTERFGPNGMIDEELFDGEPEEIPHLQGDIVVKDVTVRAADNNPILENIDLTIPKGARVAIQARNQTERTALAELLTREVLPTRGKIEMAGYDLSKMHQAVIAARIGYAHSRPYLFDGTLGSNLLMPLMTSPRTVDWVRDKKDRDQNEAIRSGNSGDKVDADWVDPSLAGLNNADDIRQWWFELVQAMGIDDFMFRRMLTSRIDPDMHPELAKAIVAMRPAVEECLREKELIDEVYRFDPEAFNPAVPLGGNLLFASPKREISQEGLAANTVFMNLIFEHGLAEQGIAISQTLIETLHQTFGRDGTSHPLFTALNIDDALYERLVDISQRRRERGDIALTDDEFALLLTVPFAFTAEQIGPAFPESFKKEIVEIRKASGVALRTQTEDFFVPIDPENYLPRLTLLENALYGRISMVAGLKGELIEDLVADLIKDEGLRRLVAETAFDIPTGLGGTNLPAVFHERAAFSRAGIKRPDVLVLDRALASHSAEERRKTRNALRGLLPDATLIFLEEKFENPDAYDLFVEIKDGRIDGVQKNDEEEGDDLSRKLRVIARTELFAGLSNRNQRLLAFAANWYEAKKDQRIFSMNEKPDAAYLCISGSAVMTYNTDEGERPVTTVEPGRLIGDLAIISNEPRQLNLTATTKSTFLRIGATEFRAVVENDSTVLLSLLQTVAGHLTGAAELLRQANIAIPQDEGPPPPPLDE</sequence>
<evidence type="ECO:0000313" key="10">
    <source>
        <dbReference type="Proteomes" id="UP001627408"/>
    </source>
</evidence>
<dbReference type="Proteomes" id="UP001627408">
    <property type="component" value="Unassembled WGS sequence"/>
</dbReference>
<dbReference type="InterPro" id="IPR039421">
    <property type="entry name" value="Type_1_exporter"/>
</dbReference>
<evidence type="ECO:0000256" key="2">
    <source>
        <dbReference type="ARBA" id="ARBA00022692"/>
    </source>
</evidence>
<dbReference type="Pfam" id="PF00027">
    <property type="entry name" value="cNMP_binding"/>
    <property type="match status" value="1"/>
</dbReference>
<dbReference type="InterPro" id="IPR011527">
    <property type="entry name" value="ABC1_TM_dom"/>
</dbReference>
<evidence type="ECO:0000256" key="3">
    <source>
        <dbReference type="ARBA" id="ARBA00022989"/>
    </source>
</evidence>
<feature type="domain" description="Cyclic nucleotide-binding" evidence="6">
    <location>
        <begin position="877"/>
        <end position="979"/>
    </location>
</feature>
<feature type="domain" description="ABC transmembrane type-1" evidence="8">
    <location>
        <begin position="18"/>
        <end position="312"/>
    </location>
</feature>
<evidence type="ECO:0000256" key="5">
    <source>
        <dbReference type="SAM" id="Phobius"/>
    </source>
</evidence>
<evidence type="ECO:0000259" key="7">
    <source>
        <dbReference type="PROSITE" id="PS50893"/>
    </source>
</evidence>
<dbReference type="InterPro" id="IPR027417">
    <property type="entry name" value="P-loop_NTPase"/>
</dbReference>
<dbReference type="PROSITE" id="PS50893">
    <property type="entry name" value="ABC_TRANSPORTER_2"/>
    <property type="match status" value="1"/>
</dbReference>
<dbReference type="EMBL" id="JBHDIY010000002">
    <property type="protein sequence ID" value="MFL4469573.1"/>
    <property type="molecule type" value="Genomic_DNA"/>
</dbReference>
<reference evidence="9 10" key="1">
    <citation type="submission" date="2024-08" db="EMBL/GenBank/DDBJ databases">
        <title>Tateyamaria sp. nov., isolated from marine algae.</title>
        <authorList>
            <person name="Choi B.J."/>
            <person name="Kim J.M."/>
            <person name="Lee J.K."/>
            <person name="Choi D.G."/>
            <person name="Bayburt H."/>
            <person name="Baek J.H."/>
            <person name="Han D.M."/>
            <person name="Jeon C.O."/>
        </authorList>
    </citation>
    <scope>NUCLEOTIDE SEQUENCE [LARGE SCALE GENOMIC DNA]</scope>
    <source>
        <strain evidence="9 10">KMU-156</strain>
    </source>
</reference>
<comment type="subcellular location">
    <subcellularLocation>
        <location evidence="1">Cell membrane</location>
        <topology evidence="1">Multi-pass membrane protein</topology>
    </subcellularLocation>
</comment>
<evidence type="ECO:0000256" key="1">
    <source>
        <dbReference type="ARBA" id="ARBA00004651"/>
    </source>
</evidence>
<dbReference type="Pfam" id="PF00664">
    <property type="entry name" value="ABC_membrane"/>
    <property type="match status" value="1"/>
</dbReference>
<dbReference type="Gene3D" id="3.40.50.300">
    <property type="entry name" value="P-loop containing nucleotide triphosphate hydrolases"/>
    <property type="match status" value="2"/>
</dbReference>
<dbReference type="PROSITE" id="PS50042">
    <property type="entry name" value="CNMP_BINDING_3"/>
    <property type="match status" value="1"/>
</dbReference>
<dbReference type="SUPFAM" id="SSF90123">
    <property type="entry name" value="ABC transporter transmembrane region"/>
    <property type="match status" value="1"/>
</dbReference>
<protein>
    <submittedName>
        <fullName evidence="9">ABC transporter transmembrane domain-containing protein</fullName>
    </submittedName>
</protein>
<dbReference type="InterPro" id="IPR000595">
    <property type="entry name" value="cNMP-bd_dom"/>
</dbReference>
<evidence type="ECO:0000259" key="8">
    <source>
        <dbReference type="PROSITE" id="PS50929"/>
    </source>
</evidence>
<feature type="domain" description="ABC transporter" evidence="7">
    <location>
        <begin position="349"/>
        <end position="873"/>
    </location>
</feature>
<dbReference type="RefSeq" id="WP_407591435.1">
    <property type="nucleotide sequence ID" value="NZ_JBHDIY010000002.1"/>
</dbReference>
<feature type="transmembrane region" description="Helical" evidence="5">
    <location>
        <begin position="18"/>
        <end position="35"/>
    </location>
</feature>